<name>A0ABN9FJZ9_9NEOB</name>
<evidence type="ECO:0000313" key="2">
    <source>
        <dbReference type="EMBL" id="CAI9596182.1"/>
    </source>
</evidence>
<organism evidence="2 3">
    <name type="scientific">Staurois parvus</name>
    <dbReference type="NCBI Taxonomy" id="386267"/>
    <lineage>
        <taxon>Eukaryota</taxon>
        <taxon>Metazoa</taxon>
        <taxon>Chordata</taxon>
        <taxon>Craniata</taxon>
        <taxon>Vertebrata</taxon>
        <taxon>Euteleostomi</taxon>
        <taxon>Amphibia</taxon>
        <taxon>Batrachia</taxon>
        <taxon>Anura</taxon>
        <taxon>Neobatrachia</taxon>
        <taxon>Ranoidea</taxon>
        <taxon>Ranidae</taxon>
        <taxon>Staurois</taxon>
    </lineage>
</organism>
<accession>A0ABN9FJZ9</accession>
<dbReference type="Proteomes" id="UP001162483">
    <property type="component" value="Unassembled WGS sequence"/>
</dbReference>
<keyword evidence="3" id="KW-1185">Reference proteome</keyword>
<keyword evidence="1" id="KW-0732">Signal</keyword>
<feature type="signal peptide" evidence="1">
    <location>
        <begin position="1"/>
        <end position="23"/>
    </location>
</feature>
<proteinExistence type="predicted"/>
<reference evidence="2" key="1">
    <citation type="submission" date="2023-05" db="EMBL/GenBank/DDBJ databases">
        <authorList>
            <person name="Stuckert A."/>
        </authorList>
    </citation>
    <scope>NUCLEOTIDE SEQUENCE</scope>
</reference>
<gene>
    <name evidence="2" type="ORF">SPARVUS_LOCUS12027438</name>
</gene>
<protein>
    <submittedName>
        <fullName evidence="2">Uncharacterized protein</fullName>
    </submittedName>
</protein>
<feature type="non-terminal residue" evidence="2">
    <location>
        <position position="1"/>
    </location>
</feature>
<sequence>YHGTAGQGWAVAFLAVFPSVAWGKVSVPQAVTPSYTRPHHAALLPPGSVLLLPCPVLPRCPSCSVPCNVPRRMPASVFWVPSPATSGCTGTER</sequence>
<evidence type="ECO:0000313" key="3">
    <source>
        <dbReference type="Proteomes" id="UP001162483"/>
    </source>
</evidence>
<evidence type="ECO:0000256" key="1">
    <source>
        <dbReference type="SAM" id="SignalP"/>
    </source>
</evidence>
<dbReference type="EMBL" id="CATNWA010016890">
    <property type="protein sequence ID" value="CAI9596182.1"/>
    <property type="molecule type" value="Genomic_DNA"/>
</dbReference>
<comment type="caution">
    <text evidence="2">The sequence shown here is derived from an EMBL/GenBank/DDBJ whole genome shotgun (WGS) entry which is preliminary data.</text>
</comment>
<feature type="chain" id="PRO_5047514352" evidence="1">
    <location>
        <begin position="24"/>
        <end position="93"/>
    </location>
</feature>